<feature type="transmembrane region" description="Helical" evidence="1">
    <location>
        <begin position="160"/>
        <end position="179"/>
    </location>
</feature>
<dbReference type="AlphaFoldDB" id="A0A5C5RWZ4"/>
<reference evidence="2 3" key="1">
    <citation type="submission" date="2019-06" db="EMBL/GenBank/DDBJ databases">
        <title>Tsukamurella conjunctivitidis sp. nov., Tsukamurella assacharolytica sp. nov. and Tsukamurella sputae sp. nov. isolated from patients with conjunctivitis, bacteraemia (lymphoma) and respiratory infection (sputum) in Hong Kong.</title>
        <authorList>
            <person name="Teng J.L.L."/>
            <person name="Lee H.H."/>
            <person name="Fong J.Y.H."/>
            <person name="Fok K.M.N."/>
            <person name="Lau S.K.P."/>
            <person name="Woo P.C.Y."/>
        </authorList>
    </citation>
    <scope>NUCLEOTIDE SEQUENCE [LARGE SCALE GENOMIC DNA]</scope>
    <source>
        <strain evidence="2 3">HKU72</strain>
    </source>
</reference>
<name>A0A5C5RWZ4_9ACTN</name>
<feature type="transmembrane region" description="Helical" evidence="1">
    <location>
        <begin position="191"/>
        <end position="211"/>
    </location>
</feature>
<evidence type="ECO:0000313" key="2">
    <source>
        <dbReference type="EMBL" id="TWS26745.1"/>
    </source>
</evidence>
<proteinExistence type="predicted"/>
<organism evidence="2 3">
    <name type="scientific">Tsukamurella conjunctivitidis</name>
    <dbReference type="NCBI Taxonomy" id="2592068"/>
    <lineage>
        <taxon>Bacteria</taxon>
        <taxon>Bacillati</taxon>
        <taxon>Actinomycetota</taxon>
        <taxon>Actinomycetes</taxon>
        <taxon>Mycobacteriales</taxon>
        <taxon>Tsukamurellaceae</taxon>
        <taxon>Tsukamurella</taxon>
    </lineage>
</organism>
<evidence type="ECO:0000313" key="3">
    <source>
        <dbReference type="Proteomes" id="UP000319375"/>
    </source>
</evidence>
<dbReference type="EMBL" id="VIGX01000023">
    <property type="protein sequence ID" value="TWS26745.1"/>
    <property type="molecule type" value="Genomic_DNA"/>
</dbReference>
<accession>A0A5C5RWZ4</accession>
<dbReference type="Proteomes" id="UP000319375">
    <property type="component" value="Unassembled WGS sequence"/>
</dbReference>
<keyword evidence="1" id="KW-0812">Transmembrane</keyword>
<dbReference type="OrthoDB" id="4773287at2"/>
<feature type="transmembrane region" description="Helical" evidence="1">
    <location>
        <begin position="309"/>
        <end position="329"/>
    </location>
</feature>
<feature type="transmembrane region" description="Helical" evidence="1">
    <location>
        <begin position="46"/>
        <end position="65"/>
    </location>
</feature>
<sequence>MASHRYVQQVAVPASPAGTLLGGVPGLRAVAPPRTGATEPARRGPAWLLLIAGLALALGAVAGGLPTTTAGATKMLDAFAPHLTPESLARLDGDVDAIARFGAATRAESAAGHLARAPRTADYASGSGAVESNARELLASARAAKPDVDALAGIRGLGTLPQLLLLLGIVLAVAGAVLVRSRSASPRRWATAAAAVCAVVLLVHPFASGLVGGAGSAGRVIDRFAPIMTEQQVVRLQHDFLSLVGAVGEIDRGTAVRRTPEIRAFTASWQTVSSDLASLTGAINDNLPDYRRLASTNAAVPTPGGTFAVLPWAELTLGVAVAGVIAAGTRRKALP</sequence>
<comment type="caution">
    <text evidence="2">The sequence shown here is derived from an EMBL/GenBank/DDBJ whole genome shotgun (WGS) entry which is preliminary data.</text>
</comment>
<keyword evidence="3" id="KW-1185">Reference proteome</keyword>
<keyword evidence="1" id="KW-0472">Membrane</keyword>
<keyword evidence="1" id="KW-1133">Transmembrane helix</keyword>
<evidence type="ECO:0000256" key="1">
    <source>
        <dbReference type="SAM" id="Phobius"/>
    </source>
</evidence>
<protein>
    <submittedName>
        <fullName evidence="2">Uncharacterized protein</fullName>
    </submittedName>
</protein>
<gene>
    <name evidence="2" type="ORF">FK530_22090</name>
</gene>
<dbReference type="RefSeq" id="WP_146489126.1">
    <property type="nucleotide sequence ID" value="NZ_VIGX01000023.1"/>
</dbReference>